<keyword evidence="10" id="KW-1185">Reference proteome</keyword>
<gene>
    <name evidence="9" type="ORF">HZI73_08040</name>
</gene>
<feature type="transmembrane region" description="Helical" evidence="7">
    <location>
        <begin position="119"/>
        <end position="141"/>
    </location>
</feature>
<comment type="subcellular location">
    <subcellularLocation>
        <location evidence="1 7">Cell membrane</location>
        <topology evidence="1 7">Multi-pass membrane protein</topology>
    </subcellularLocation>
</comment>
<feature type="transmembrane region" description="Helical" evidence="7">
    <location>
        <begin position="265"/>
        <end position="285"/>
    </location>
</feature>
<feature type="transmembrane region" description="Helical" evidence="7">
    <location>
        <begin position="153"/>
        <end position="170"/>
    </location>
</feature>
<feature type="domain" description="ABC transmembrane type-1" evidence="8">
    <location>
        <begin position="84"/>
        <end position="277"/>
    </location>
</feature>
<accession>A0A8J8MIK5</accession>
<evidence type="ECO:0000256" key="5">
    <source>
        <dbReference type="ARBA" id="ARBA00022989"/>
    </source>
</evidence>
<feature type="transmembrane region" description="Helical" evidence="7">
    <location>
        <begin position="23"/>
        <end position="47"/>
    </location>
</feature>
<comment type="similarity">
    <text evidence="7">Belongs to the binding-protein-dependent transport system permease family.</text>
</comment>
<dbReference type="EMBL" id="CP058649">
    <property type="protein sequence ID" value="QUI22249.1"/>
    <property type="molecule type" value="Genomic_DNA"/>
</dbReference>
<sequence length="300" mass="33711">MVGGTTVARKKSLKNKFGVFDGINYFLLSMLCLLTLYPIIYVLFASISDPVLFQSHKGLLMKPIGFTIEAYRLVFESPAVLTGYKNTLFYVIVGTSINLFLTSLGAYALAQKDLYIAKVLTIMIIFTMQFKGGLIPTYYVVNQLLGHSRLTLLLPQAIITMNLIIMRTSFRSIPESLFESARIDGANDMTLLSKIVLPLSKPVMAVMALYYGVNHWNQWFQASIYLRDRKLYPLQLFLREIVLQNQLDESSMGIDVGTEAHIGVIIKYATIMVAVIPILCVYPYIQKFFVKGVMIGAIKG</sequence>
<evidence type="ECO:0000256" key="4">
    <source>
        <dbReference type="ARBA" id="ARBA00022692"/>
    </source>
</evidence>
<evidence type="ECO:0000256" key="2">
    <source>
        <dbReference type="ARBA" id="ARBA00022448"/>
    </source>
</evidence>
<evidence type="ECO:0000256" key="6">
    <source>
        <dbReference type="ARBA" id="ARBA00023136"/>
    </source>
</evidence>
<evidence type="ECO:0000313" key="9">
    <source>
        <dbReference type="EMBL" id="QUI22249.1"/>
    </source>
</evidence>
<dbReference type="PANTHER" id="PTHR43744">
    <property type="entry name" value="ABC TRANSPORTER PERMEASE PROTEIN MG189-RELATED-RELATED"/>
    <property type="match status" value="1"/>
</dbReference>
<feature type="transmembrane region" description="Helical" evidence="7">
    <location>
        <begin position="191"/>
        <end position="213"/>
    </location>
</feature>
<dbReference type="PROSITE" id="PS50928">
    <property type="entry name" value="ABC_TM1"/>
    <property type="match status" value="1"/>
</dbReference>
<dbReference type="GO" id="GO:0055085">
    <property type="term" value="P:transmembrane transport"/>
    <property type="evidence" value="ECO:0007669"/>
    <property type="project" value="InterPro"/>
</dbReference>
<dbReference type="GO" id="GO:0005886">
    <property type="term" value="C:plasma membrane"/>
    <property type="evidence" value="ECO:0007669"/>
    <property type="project" value="UniProtKB-SubCell"/>
</dbReference>
<keyword evidence="5 7" id="KW-1133">Transmembrane helix</keyword>
<keyword evidence="4 7" id="KW-0812">Transmembrane</keyword>
<feature type="transmembrane region" description="Helical" evidence="7">
    <location>
        <begin position="87"/>
        <end position="107"/>
    </location>
</feature>
<dbReference type="InterPro" id="IPR035906">
    <property type="entry name" value="MetI-like_sf"/>
</dbReference>
<dbReference type="KEGG" id="vpy:HZI73_08040"/>
<dbReference type="PANTHER" id="PTHR43744:SF9">
    <property type="entry name" value="POLYGALACTURONAN_RHAMNOGALACTURONAN TRANSPORT SYSTEM PERMEASE PROTEIN YTCP"/>
    <property type="match status" value="1"/>
</dbReference>
<evidence type="ECO:0000259" key="8">
    <source>
        <dbReference type="PROSITE" id="PS50928"/>
    </source>
</evidence>
<dbReference type="SUPFAM" id="SSF161098">
    <property type="entry name" value="MetI-like"/>
    <property type="match status" value="1"/>
</dbReference>
<dbReference type="Gene3D" id="1.10.3720.10">
    <property type="entry name" value="MetI-like"/>
    <property type="match status" value="1"/>
</dbReference>
<dbReference type="InterPro" id="IPR000515">
    <property type="entry name" value="MetI-like"/>
</dbReference>
<proteinExistence type="inferred from homology"/>
<evidence type="ECO:0000256" key="1">
    <source>
        <dbReference type="ARBA" id="ARBA00004651"/>
    </source>
</evidence>
<keyword evidence="3" id="KW-1003">Cell membrane</keyword>
<keyword evidence="6 7" id="KW-0472">Membrane</keyword>
<evidence type="ECO:0000256" key="7">
    <source>
        <dbReference type="RuleBase" id="RU363032"/>
    </source>
</evidence>
<evidence type="ECO:0000256" key="3">
    <source>
        <dbReference type="ARBA" id="ARBA00022475"/>
    </source>
</evidence>
<evidence type="ECO:0000313" key="10">
    <source>
        <dbReference type="Proteomes" id="UP000683246"/>
    </source>
</evidence>
<dbReference type="CDD" id="cd06261">
    <property type="entry name" value="TM_PBP2"/>
    <property type="match status" value="1"/>
</dbReference>
<organism evidence="9 10">
    <name type="scientific">Vallitalea pronyensis</name>
    <dbReference type="NCBI Taxonomy" id="1348613"/>
    <lineage>
        <taxon>Bacteria</taxon>
        <taxon>Bacillati</taxon>
        <taxon>Bacillota</taxon>
        <taxon>Clostridia</taxon>
        <taxon>Lachnospirales</taxon>
        <taxon>Vallitaleaceae</taxon>
        <taxon>Vallitalea</taxon>
    </lineage>
</organism>
<protein>
    <submittedName>
        <fullName evidence="9">Carbohydrate ABC transporter permease</fullName>
    </submittedName>
</protein>
<dbReference type="Proteomes" id="UP000683246">
    <property type="component" value="Chromosome"/>
</dbReference>
<dbReference type="AlphaFoldDB" id="A0A8J8MIK5"/>
<reference evidence="9" key="1">
    <citation type="submission" date="2020-07" db="EMBL/GenBank/DDBJ databases">
        <title>Vallitalea pronyensis genome.</title>
        <authorList>
            <person name="Postec A."/>
        </authorList>
    </citation>
    <scope>NUCLEOTIDE SEQUENCE</scope>
    <source>
        <strain evidence="9">FatNI3</strain>
    </source>
</reference>
<dbReference type="Pfam" id="PF00528">
    <property type="entry name" value="BPD_transp_1"/>
    <property type="match status" value="1"/>
</dbReference>
<name>A0A8J8MIK5_9FIRM</name>
<keyword evidence="2 7" id="KW-0813">Transport</keyword>